<dbReference type="Gene3D" id="3.30.1310.10">
    <property type="entry name" value="Nucleoid-associated protein YbaB-like domain"/>
    <property type="match status" value="1"/>
</dbReference>
<dbReference type="EMBL" id="PYXZ01000003">
    <property type="protein sequence ID" value="PUA81265.1"/>
    <property type="molecule type" value="Genomic_DNA"/>
</dbReference>
<accession>A0A2R7YXZ5</accession>
<dbReference type="RefSeq" id="WP_108344206.1">
    <property type="nucleotide sequence ID" value="NZ_PYXZ01000003.1"/>
</dbReference>
<evidence type="ECO:0000313" key="2">
    <source>
        <dbReference type="Proteomes" id="UP000244867"/>
    </source>
</evidence>
<dbReference type="Proteomes" id="UP000244867">
    <property type="component" value="Unassembled WGS sequence"/>
</dbReference>
<dbReference type="InterPro" id="IPR036894">
    <property type="entry name" value="YbaB-like_sf"/>
</dbReference>
<name>A0A2R7YXZ5_9ACTN</name>
<dbReference type="Pfam" id="PF02575">
    <property type="entry name" value="YbaB_DNA_bd"/>
    <property type="match status" value="1"/>
</dbReference>
<evidence type="ECO:0000313" key="1">
    <source>
        <dbReference type="EMBL" id="PUA81265.1"/>
    </source>
</evidence>
<reference evidence="1 2" key="1">
    <citation type="submission" date="2018-03" db="EMBL/GenBank/DDBJ databases">
        <authorList>
            <person name="Keele B.F."/>
        </authorList>
    </citation>
    <scope>NUCLEOTIDE SEQUENCE [LARGE SCALE GENOMIC DNA]</scope>
    <source>
        <strain evidence="1 2">IB-3</strain>
    </source>
</reference>
<gene>
    <name evidence="1" type="ORF">C7S10_09545</name>
</gene>
<dbReference type="OrthoDB" id="9799345at2"/>
<proteinExistence type="predicted"/>
<dbReference type="InterPro" id="IPR004401">
    <property type="entry name" value="YbaB/EbfC"/>
</dbReference>
<dbReference type="SUPFAM" id="SSF82607">
    <property type="entry name" value="YbaB-like"/>
    <property type="match status" value="1"/>
</dbReference>
<protein>
    <recommendedName>
        <fullName evidence="3">YbaB/EbfC family DNA-binding protein</fullName>
    </recommendedName>
</protein>
<sequence>MTDTDPWLDDLHTHDARQLERIARLQADLAEVYGEGHTAHGRVHVRVNAAGRPTALTLEPTATSLPATELAAAILRAVDQAAGDAAARVASLLGDLVPADEVDAMLTGVPSPADRSAVREWTGGSTG</sequence>
<comment type="caution">
    <text evidence="1">The sequence shown here is derived from an EMBL/GenBank/DDBJ whole genome shotgun (WGS) entry which is preliminary data.</text>
</comment>
<keyword evidence="2" id="KW-1185">Reference proteome</keyword>
<dbReference type="GO" id="GO:0003677">
    <property type="term" value="F:DNA binding"/>
    <property type="evidence" value="ECO:0007669"/>
    <property type="project" value="InterPro"/>
</dbReference>
<dbReference type="AlphaFoldDB" id="A0A2R7YXZ5"/>
<organism evidence="1 2">
    <name type="scientific">Nocardioides currus</name>
    <dbReference type="NCBI Taxonomy" id="2133958"/>
    <lineage>
        <taxon>Bacteria</taxon>
        <taxon>Bacillati</taxon>
        <taxon>Actinomycetota</taxon>
        <taxon>Actinomycetes</taxon>
        <taxon>Propionibacteriales</taxon>
        <taxon>Nocardioidaceae</taxon>
        <taxon>Nocardioides</taxon>
    </lineage>
</organism>
<evidence type="ECO:0008006" key="3">
    <source>
        <dbReference type="Google" id="ProtNLM"/>
    </source>
</evidence>